<reference evidence="2" key="1">
    <citation type="submission" date="2016-09" db="EMBL/GenBank/DDBJ databases">
        <authorList>
            <person name="Guldener U."/>
        </authorList>
    </citation>
    <scope>NUCLEOTIDE SEQUENCE [LARGE SCALE GENOMIC DNA]</scope>
    <source>
        <strain evidence="2">V64-1</strain>
    </source>
</reference>
<gene>
    <name evidence="1" type="ORF">FRV6_08558</name>
</gene>
<proteinExistence type="predicted"/>
<evidence type="ECO:0000313" key="1">
    <source>
        <dbReference type="EMBL" id="SCO84431.1"/>
    </source>
</evidence>
<name>A0A2H3TF97_FUSOX</name>
<evidence type="ECO:0000313" key="2">
    <source>
        <dbReference type="Proteomes" id="UP000219369"/>
    </source>
</evidence>
<accession>A0A2H3TF97</accession>
<sequence length="15" mass="1485">MEAVPAAIKAIVGNT</sequence>
<protein>
    <submittedName>
        <fullName evidence="1">Uncharacterized protein</fullName>
    </submittedName>
</protein>
<dbReference type="Proteomes" id="UP000219369">
    <property type="component" value="Unassembled WGS sequence"/>
</dbReference>
<dbReference type="EMBL" id="FMJY01000004">
    <property type="protein sequence ID" value="SCO84431.1"/>
    <property type="molecule type" value="Genomic_DNA"/>
</dbReference>
<organism evidence="1 2">
    <name type="scientific">Fusarium oxysporum</name>
    <name type="common">Fusarium vascular wilt</name>
    <dbReference type="NCBI Taxonomy" id="5507"/>
    <lineage>
        <taxon>Eukaryota</taxon>
        <taxon>Fungi</taxon>
        <taxon>Dikarya</taxon>
        <taxon>Ascomycota</taxon>
        <taxon>Pezizomycotina</taxon>
        <taxon>Sordariomycetes</taxon>
        <taxon>Hypocreomycetidae</taxon>
        <taxon>Hypocreales</taxon>
        <taxon>Nectriaceae</taxon>
        <taxon>Fusarium</taxon>
        <taxon>Fusarium oxysporum species complex</taxon>
    </lineage>
</organism>